<reference evidence="1" key="1">
    <citation type="submission" date="2020-11" db="EMBL/GenBank/DDBJ databases">
        <authorList>
            <person name="Tran Van P."/>
        </authorList>
    </citation>
    <scope>NUCLEOTIDE SEQUENCE</scope>
</reference>
<keyword evidence="2" id="KW-1185">Reference proteome</keyword>
<name>A0A7R9KPD5_9ACAR</name>
<organism evidence="1">
    <name type="scientific">Medioppia subpectinata</name>
    <dbReference type="NCBI Taxonomy" id="1979941"/>
    <lineage>
        <taxon>Eukaryota</taxon>
        <taxon>Metazoa</taxon>
        <taxon>Ecdysozoa</taxon>
        <taxon>Arthropoda</taxon>
        <taxon>Chelicerata</taxon>
        <taxon>Arachnida</taxon>
        <taxon>Acari</taxon>
        <taxon>Acariformes</taxon>
        <taxon>Sarcoptiformes</taxon>
        <taxon>Oribatida</taxon>
        <taxon>Brachypylina</taxon>
        <taxon>Oppioidea</taxon>
        <taxon>Oppiidae</taxon>
        <taxon>Medioppia</taxon>
    </lineage>
</organism>
<evidence type="ECO:0000313" key="1">
    <source>
        <dbReference type="EMBL" id="CAD7626932.1"/>
    </source>
</evidence>
<proteinExistence type="predicted"/>
<protein>
    <submittedName>
        <fullName evidence="1">Uncharacterized protein</fullName>
    </submittedName>
</protein>
<dbReference type="Proteomes" id="UP000759131">
    <property type="component" value="Unassembled WGS sequence"/>
</dbReference>
<dbReference type="EMBL" id="OC858861">
    <property type="protein sequence ID" value="CAD7626932.1"/>
    <property type="molecule type" value="Genomic_DNA"/>
</dbReference>
<evidence type="ECO:0000313" key="2">
    <source>
        <dbReference type="Proteomes" id="UP000759131"/>
    </source>
</evidence>
<feature type="non-terminal residue" evidence="1">
    <location>
        <position position="1"/>
    </location>
</feature>
<dbReference type="AlphaFoldDB" id="A0A7R9KPD5"/>
<gene>
    <name evidence="1" type="ORF">OSB1V03_LOCUS7364</name>
</gene>
<accession>A0A7R9KPD5</accession>
<sequence>GVIHCSYEEDELKVDKMAPKYERLGNGVECPEKVELILEKCKEMGTTNDTNGRLLWDVLDSFKYIGYQKPIIRDVIMESPSISNYEKVNNYCKLANNTMLTYCAILNSKVIESKKLRDRVLGYLTNAASQTKVNLGEALCIMKKFWEDVLNMHEDKDGFRESTRERISTFPSIVTRAEEHFGVKADDKCELGEKYPDTKYKSITVSLVKEELSVDKMTPKYKRLGNGVECPEKVELIMEKCKDLGSTNDTNGKL</sequence>
<dbReference type="EMBL" id="CAJPIZ010004286">
    <property type="protein sequence ID" value="CAG2107362.1"/>
    <property type="molecule type" value="Genomic_DNA"/>
</dbReference>